<proteinExistence type="predicted"/>
<dbReference type="EMBL" id="KI968717">
    <property type="protein sequence ID" value="EUN28874.1"/>
    <property type="molecule type" value="Genomic_DNA"/>
</dbReference>
<dbReference type="AlphaFoldDB" id="W7EPC3"/>
<evidence type="ECO:0000313" key="2">
    <source>
        <dbReference type="Proteomes" id="UP000054337"/>
    </source>
</evidence>
<gene>
    <name evidence="1" type="ORF">COCVIDRAFT_94548</name>
</gene>
<dbReference type="GeneID" id="26259888"/>
<protein>
    <submittedName>
        <fullName evidence="1">Uncharacterized protein</fullName>
    </submittedName>
</protein>
<dbReference type="RefSeq" id="XP_014558459.1">
    <property type="nucleotide sequence ID" value="XM_014702973.1"/>
</dbReference>
<evidence type="ECO:0000313" key="1">
    <source>
        <dbReference type="EMBL" id="EUN28874.1"/>
    </source>
</evidence>
<reference evidence="1 2" key="1">
    <citation type="journal article" date="2013" name="PLoS Genet.">
        <title>Comparative genome structure, secondary metabolite, and effector coding capacity across Cochliobolus pathogens.</title>
        <authorList>
            <person name="Condon B.J."/>
            <person name="Leng Y."/>
            <person name="Wu D."/>
            <person name="Bushley K.E."/>
            <person name="Ohm R.A."/>
            <person name="Otillar R."/>
            <person name="Martin J."/>
            <person name="Schackwitz W."/>
            <person name="Grimwood J."/>
            <person name="MohdZainudin N."/>
            <person name="Xue C."/>
            <person name="Wang R."/>
            <person name="Manning V.A."/>
            <person name="Dhillon B."/>
            <person name="Tu Z.J."/>
            <person name="Steffenson B.J."/>
            <person name="Salamov A."/>
            <person name="Sun H."/>
            <person name="Lowry S."/>
            <person name="LaButti K."/>
            <person name="Han J."/>
            <person name="Copeland A."/>
            <person name="Lindquist E."/>
            <person name="Barry K."/>
            <person name="Schmutz J."/>
            <person name="Baker S.E."/>
            <person name="Ciuffetti L.M."/>
            <person name="Grigoriev I.V."/>
            <person name="Zhong S."/>
            <person name="Turgeon B.G."/>
        </authorList>
    </citation>
    <scope>NUCLEOTIDE SEQUENCE [LARGE SCALE GENOMIC DNA]</scope>
    <source>
        <strain evidence="1 2">FI3</strain>
    </source>
</reference>
<dbReference type="Proteomes" id="UP000054337">
    <property type="component" value="Unassembled WGS sequence"/>
</dbReference>
<keyword evidence="2" id="KW-1185">Reference proteome</keyword>
<organism evidence="1 2">
    <name type="scientific">Bipolaris victoriae (strain FI3)</name>
    <name type="common">Victoria blight of oats agent</name>
    <name type="synonym">Cochliobolus victoriae</name>
    <dbReference type="NCBI Taxonomy" id="930091"/>
    <lineage>
        <taxon>Eukaryota</taxon>
        <taxon>Fungi</taxon>
        <taxon>Dikarya</taxon>
        <taxon>Ascomycota</taxon>
        <taxon>Pezizomycotina</taxon>
        <taxon>Dothideomycetes</taxon>
        <taxon>Pleosporomycetidae</taxon>
        <taxon>Pleosporales</taxon>
        <taxon>Pleosporineae</taxon>
        <taxon>Pleosporaceae</taxon>
        <taxon>Bipolaris</taxon>
    </lineage>
</organism>
<name>W7EPC3_BIPV3</name>
<sequence length="61" mass="6752">MLVRTIITEAYAFTAAITSPTPATRINITGGERAPNLHVSTLLRMTYSAVKAMRKCSERRL</sequence>
<dbReference type="HOGENOM" id="CLU_2922285_0_0_1"/>
<accession>W7EPC3</accession>